<protein>
    <submittedName>
        <fullName evidence="6">OLC1v1024402C1</fullName>
    </submittedName>
</protein>
<keyword evidence="2" id="KW-0645">Protease</keyword>
<name>A0AAV1C414_OLDCO</name>
<proteinExistence type="inferred from homology"/>
<dbReference type="EMBL" id="OX459118">
    <property type="protein sequence ID" value="CAI9089768.1"/>
    <property type="molecule type" value="Genomic_DNA"/>
</dbReference>
<evidence type="ECO:0000256" key="1">
    <source>
        <dbReference type="ARBA" id="ARBA00005234"/>
    </source>
</evidence>
<sequence length="630" mass="72630">MELKIEPDEQAKHTIKILTDAMVSMSRKLPPLLGTTKHQQEQQQDPQHPEDQHHQQEQEQCREIDLQDAQICELCEIAWKAAESRKRNQEKQKASKACERRRGELADNRSHQDSTGQDRDTQVEDKAKSNQESTKLDSGVTPTTNQTGATSTYTRRTRSTGTRKRKVVKDPTIPHFGLGIFSSQEDSYETTQEKNTEEDDSEKQFNEHTKDGDVLVPAPVEEMNNPIPSALNETKNPTPSIDEIIRRASAPASKSLSDTRKLEMIAASAKQVEKNSKVVEAVPISIIPPDWNIASTTGGLLMLGKNKCTTPPPAISKEADELDEELTKTVEKILNEKPKRRNPARVRRWLERFRKLLFEFGKIVWADRTTVYSMREGTWIENSITDAWAVILNKEEAKSDSPTRIFFGVLSFGSNIDEMEFTFYERLALELEEQGLTVASMLAAKAIYFPVYYRDHYFFYVLLVEEMKVLVFNNLHAKDPDYYNPTKDLLVSEKKFRFFKSYIACVFPGMELIGTQYTFTEVKLPSHNDKTPNGEDCGIYTMYHMERYDGGEYEDSTTLDFNTGNIKDYWWKYIIRILMHPVNKNKNKILKAMHQFYTNTTEEKQKEISDHVDLSSESYYNDRKTEGWVK</sequence>
<evidence type="ECO:0000256" key="3">
    <source>
        <dbReference type="ARBA" id="ARBA00022801"/>
    </source>
</evidence>
<dbReference type="Gene3D" id="3.40.395.10">
    <property type="entry name" value="Adenoviral Proteinase, Chain A"/>
    <property type="match status" value="1"/>
</dbReference>
<feature type="region of interest" description="Disordered" evidence="4">
    <location>
        <begin position="83"/>
        <end position="212"/>
    </location>
</feature>
<evidence type="ECO:0000256" key="2">
    <source>
        <dbReference type="ARBA" id="ARBA00022670"/>
    </source>
</evidence>
<evidence type="ECO:0000256" key="4">
    <source>
        <dbReference type="SAM" id="MobiDB-lite"/>
    </source>
</evidence>
<keyword evidence="3" id="KW-0378">Hydrolase</keyword>
<dbReference type="AlphaFoldDB" id="A0AAV1C414"/>
<evidence type="ECO:0000313" key="7">
    <source>
        <dbReference type="Proteomes" id="UP001161247"/>
    </source>
</evidence>
<feature type="compositionally biased region" description="Basic and acidic residues" evidence="4">
    <location>
        <begin position="47"/>
        <end position="62"/>
    </location>
</feature>
<evidence type="ECO:0000259" key="5">
    <source>
        <dbReference type="PROSITE" id="PS50600"/>
    </source>
</evidence>
<evidence type="ECO:0000313" key="6">
    <source>
        <dbReference type="EMBL" id="CAI9089768.1"/>
    </source>
</evidence>
<dbReference type="PROSITE" id="PS50600">
    <property type="entry name" value="ULP_PROTEASE"/>
    <property type="match status" value="1"/>
</dbReference>
<feature type="compositionally biased region" description="Basic and acidic residues" evidence="4">
    <location>
        <begin position="202"/>
        <end position="212"/>
    </location>
</feature>
<dbReference type="GO" id="GO:0008234">
    <property type="term" value="F:cysteine-type peptidase activity"/>
    <property type="evidence" value="ECO:0007669"/>
    <property type="project" value="InterPro"/>
</dbReference>
<feature type="compositionally biased region" description="Basic and acidic residues" evidence="4">
    <location>
        <begin position="83"/>
        <end position="129"/>
    </location>
</feature>
<organism evidence="6 7">
    <name type="scientific">Oldenlandia corymbosa var. corymbosa</name>
    <dbReference type="NCBI Taxonomy" id="529605"/>
    <lineage>
        <taxon>Eukaryota</taxon>
        <taxon>Viridiplantae</taxon>
        <taxon>Streptophyta</taxon>
        <taxon>Embryophyta</taxon>
        <taxon>Tracheophyta</taxon>
        <taxon>Spermatophyta</taxon>
        <taxon>Magnoliopsida</taxon>
        <taxon>eudicotyledons</taxon>
        <taxon>Gunneridae</taxon>
        <taxon>Pentapetalae</taxon>
        <taxon>asterids</taxon>
        <taxon>lamiids</taxon>
        <taxon>Gentianales</taxon>
        <taxon>Rubiaceae</taxon>
        <taxon>Rubioideae</taxon>
        <taxon>Spermacoceae</taxon>
        <taxon>Hedyotis-Oldenlandia complex</taxon>
        <taxon>Oldenlandia</taxon>
    </lineage>
</organism>
<dbReference type="InterPro" id="IPR003653">
    <property type="entry name" value="Peptidase_C48_C"/>
</dbReference>
<accession>A0AAV1C414</accession>
<keyword evidence="7" id="KW-1185">Reference proteome</keyword>
<dbReference type="InterPro" id="IPR038765">
    <property type="entry name" value="Papain-like_cys_pep_sf"/>
</dbReference>
<dbReference type="Proteomes" id="UP001161247">
    <property type="component" value="Chromosome 1"/>
</dbReference>
<dbReference type="SUPFAM" id="SSF54001">
    <property type="entry name" value="Cysteine proteinases"/>
    <property type="match status" value="1"/>
</dbReference>
<gene>
    <name evidence="6" type="ORF">OLC1_LOCUS2048</name>
</gene>
<dbReference type="GO" id="GO:0006508">
    <property type="term" value="P:proteolysis"/>
    <property type="evidence" value="ECO:0007669"/>
    <property type="project" value="UniProtKB-KW"/>
</dbReference>
<feature type="region of interest" description="Disordered" evidence="4">
    <location>
        <begin position="26"/>
        <end position="62"/>
    </location>
</feature>
<feature type="compositionally biased region" description="Basic residues" evidence="4">
    <location>
        <begin position="155"/>
        <end position="167"/>
    </location>
</feature>
<reference evidence="6" key="1">
    <citation type="submission" date="2023-03" db="EMBL/GenBank/DDBJ databases">
        <authorList>
            <person name="Julca I."/>
        </authorList>
    </citation>
    <scope>NUCLEOTIDE SEQUENCE</scope>
</reference>
<comment type="similarity">
    <text evidence="1">Belongs to the peptidase C48 family.</text>
</comment>
<feature type="domain" description="Ubiquitin-like protease family profile" evidence="5">
    <location>
        <begin position="364"/>
        <end position="548"/>
    </location>
</feature>